<dbReference type="EC" id="1.97.1.-" evidence="7"/>
<dbReference type="EMBL" id="JQZV01000001">
    <property type="protein sequence ID" value="KGN93586.1"/>
    <property type="molecule type" value="Genomic_DNA"/>
</dbReference>
<organism evidence="9 10">
    <name type="scientific">Porphyromonas canoris</name>
    <dbReference type="NCBI Taxonomy" id="36875"/>
    <lineage>
        <taxon>Bacteria</taxon>
        <taxon>Pseudomonadati</taxon>
        <taxon>Bacteroidota</taxon>
        <taxon>Bacteroidia</taxon>
        <taxon>Bacteroidales</taxon>
        <taxon>Porphyromonadaceae</taxon>
        <taxon>Porphyromonas</taxon>
    </lineage>
</organism>
<dbReference type="PIRSF" id="PIRSF000368">
    <property type="entry name" value="NrdG"/>
    <property type="match status" value="1"/>
</dbReference>
<dbReference type="SFLD" id="SFLDG01066">
    <property type="entry name" value="organic_radical-activating_enz"/>
    <property type="match status" value="1"/>
</dbReference>
<dbReference type="CDD" id="cd01335">
    <property type="entry name" value="Radical_SAM"/>
    <property type="match status" value="1"/>
</dbReference>
<dbReference type="InterPro" id="IPR034457">
    <property type="entry name" value="Organic_radical-activating"/>
</dbReference>
<sequence>MPCPIEEYNLHLLNRYKETISDGEGIRFSIYLAGCSHRCKGCHNPASWDPNNGVLLTDSILTDIIAEIKENPLLDGITISGGDPFYNPVGLEALLSRLKEETGMNIWVYTGYTLEQLSNDPLLSLPLKYIDILVDGPFIQEEFDPTLRFRGSRNQRIIYLKK</sequence>
<dbReference type="InterPro" id="IPR013785">
    <property type="entry name" value="Aldolase_TIM"/>
</dbReference>
<keyword evidence="7" id="KW-0560">Oxidoreductase</keyword>
<dbReference type="SFLD" id="SFLDS00029">
    <property type="entry name" value="Radical_SAM"/>
    <property type="match status" value="1"/>
</dbReference>
<dbReference type="PANTHER" id="PTHR30352">
    <property type="entry name" value="PYRUVATE FORMATE-LYASE-ACTIVATING ENZYME"/>
    <property type="match status" value="1"/>
</dbReference>
<evidence type="ECO:0000313" key="10">
    <source>
        <dbReference type="Proteomes" id="UP000030101"/>
    </source>
</evidence>
<gene>
    <name evidence="9" type="ORF">HQ43_00130</name>
</gene>
<comment type="similarity">
    <text evidence="7">Belongs to the organic radical-activating enzymes family.</text>
</comment>
<keyword evidence="6" id="KW-0411">Iron-sulfur</keyword>
<evidence type="ECO:0000256" key="2">
    <source>
        <dbReference type="ARBA" id="ARBA00022485"/>
    </source>
</evidence>
<dbReference type="InterPro" id="IPR007197">
    <property type="entry name" value="rSAM"/>
</dbReference>
<dbReference type="NCBIfam" id="TIGR02491">
    <property type="entry name" value="NrdG"/>
    <property type="match status" value="1"/>
</dbReference>
<protein>
    <recommendedName>
        <fullName evidence="7">Anaerobic ribonucleoside-triphosphate reductase-activating protein</fullName>
        <ecNumber evidence="7">1.97.1.-</ecNumber>
    </recommendedName>
</protein>
<comment type="function">
    <text evidence="7">Activation of anaerobic ribonucleoside-triphosphate reductase under anaerobic conditions by generation of an organic free radical, using S-adenosylmethionine and reduced flavodoxin as cosubstrates to produce 5'-deoxy-adenosine.</text>
</comment>
<dbReference type="Proteomes" id="UP000030101">
    <property type="component" value="Unassembled WGS sequence"/>
</dbReference>
<dbReference type="Pfam" id="PF13353">
    <property type="entry name" value="Fer4_12"/>
    <property type="match status" value="1"/>
</dbReference>
<dbReference type="SFLD" id="SFLDG01063">
    <property type="entry name" value="activating_enzymes__group_1"/>
    <property type="match status" value="1"/>
</dbReference>
<comment type="caution">
    <text evidence="9">The sequence shown here is derived from an EMBL/GenBank/DDBJ whole genome shotgun (WGS) entry which is preliminary data.</text>
</comment>
<dbReference type="PROSITE" id="PS51918">
    <property type="entry name" value="RADICAL_SAM"/>
    <property type="match status" value="1"/>
</dbReference>
<keyword evidence="5" id="KW-0408">Iron</keyword>
<dbReference type="RefSeq" id="WP_036788171.1">
    <property type="nucleotide sequence ID" value="NZ_JQZV01000001.1"/>
</dbReference>
<dbReference type="SUPFAM" id="SSF102114">
    <property type="entry name" value="Radical SAM enzymes"/>
    <property type="match status" value="1"/>
</dbReference>
<accession>A0ABR4XN18</accession>
<keyword evidence="10" id="KW-1185">Reference proteome</keyword>
<evidence type="ECO:0000256" key="3">
    <source>
        <dbReference type="ARBA" id="ARBA00022691"/>
    </source>
</evidence>
<keyword evidence="3" id="KW-0949">S-adenosyl-L-methionine</keyword>
<evidence type="ECO:0000313" key="9">
    <source>
        <dbReference type="EMBL" id="KGN93586.1"/>
    </source>
</evidence>
<evidence type="ECO:0000256" key="6">
    <source>
        <dbReference type="ARBA" id="ARBA00023014"/>
    </source>
</evidence>
<dbReference type="PANTHER" id="PTHR30352:SF2">
    <property type="entry name" value="ANAEROBIC RIBONUCLEOSIDE-TRIPHOSPHATE REDUCTASE-ACTIVATING PROTEIN"/>
    <property type="match status" value="1"/>
</dbReference>
<evidence type="ECO:0000256" key="7">
    <source>
        <dbReference type="PIRNR" id="PIRNR000368"/>
    </source>
</evidence>
<dbReference type="InterPro" id="IPR012837">
    <property type="entry name" value="NrdG"/>
</dbReference>
<keyword evidence="2" id="KW-0004">4Fe-4S</keyword>
<evidence type="ECO:0000259" key="8">
    <source>
        <dbReference type="PROSITE" id="PS51918"/>
    </source>
</evidence>
<evidence type="ECO:0000256" key="4">
    <source>
        <dbReference type="ARBA" id="ARBA00022723"/>
    </source>
</evidence>
<reference evidence="9 10" key="1">
    <citation type="submission" date="2014-08" db="EMBL/GenBank/DDBJ databases">
        <title>Porphyromonas canoris strain:OH2762 Genome sequencing.</title>
        <authorList>
            <person name="Wallis C."/>
            <person name="Deusch O."/>
            <person name="O'Flynn C."/>
            <person name="Davis I."/>
            <person name="Jospin G."/>
            <person name="Darling A.E."/>
            <person name="Coil D.A."/>
            <person name="Alexiev A."/>
            <person name="Horsfall A."/>
            <person name="Kirkwood N."/>
            <person name="Harris S."/>
            <person name="Eisen J.A."/>
        </authorList>
    </citation>
    <scope>NUCLEOTIDE SEQUENCE [LARGE SCALE GENOMIC DNA]</scope>
    <source>
        <strain evidence="10">COT-108 OH2762</strain>
    </source>
</reference>
<comment type="cofactor">
    <cofactor evidence="1">
        <name>[4Fe-4S] cluster</name>
        <dbReference type="ChEBI" id="CHEBI:49883"/>
    </cofactor>
</comment>
<dbReference type="InterPro" id="IPR058240">
    <property type="entry name" value="rSAM_sf"/>
</dbReference>
<dbReference type="Gene3D" id="3.20.20.70">
    <property type="entry name" value="Aldolase class I"/>
    <property type="match status" value="1"/>
</dbReference>
<evidence type="ECO:0000256" key="5">
    <source>
        <dbReference type="ARBA" id="ARBA00023004"/>
    </source>
</evidence>
<dbReference type="SFLD" id="SFLDF00299">
    <property type="entry name" value="anaerobic_ribonucleoside-triph"/>
    <property type="match status" value="1"/>
</dbReference>
<evidence type="ECO:0000256" key="1">
    <source>
        <dbReference type="ARBA" id="ARBA00001966"/>
    </source>
</evidence>
<keyword evidence="4" id="KW-0479">Metal-binding</keyword>
<feature type="domain" description="Radical SAM core" evidence="8">
    <location>
        <begin position="21"/>
        <end position="162"/>
    </location>
</feature>
<name>A0ABR4XN18_9PORP</name>
<proteinExistence type="inferred from homology"/>